<sequence>MSSSKNSIQPALTSARSRRVVSGPASASAKSERAPSTLLNLTQQQRRELDDTFASALQGRRTKPRQASSSSTDAPSAAELSALLSDLRHEPRVKRKIRSDGQHALQRTASATSKKETLEQAASELFASVSASFSDLASNGPGPSSTAGRRARRSSVSSAAPELTASVLAAFSELTSNGPGPSSTAGRRARRSSVSSVAPDLVASVSASLAELGSSEPGPASTSGRRARRSSMSSVEASEVLTQTQSTFHAHESHRGGVEVHSTLPKKDHRRPPAPTRGRRSAPRPQKRDPSPIPAAQGRIRRDTSPSPTVVSQTPSVTPSRTRRSPSPAPPSIASAAAIVGQVGSSHAASRKGGSRRSSVDLSHLSIHRDLAGFSHDEVGQPFIGKPFADPHMLNEPLAVPMSKSSSKQSATPSKGRYSRASTSGGHSTVSHPVDTSQVARNLRRMMALTSSSDDSDVAETASTASSFGNWRPSPRSAGPRLGLRRWDYQQVSTADREQSGSLPAPVTMGSGYGSSPETRLAQIRPEDGYTATRSRFPRIWPSSESDADAPVARPSAKPSTPRDQMNQPKHYNTDLEKGFSSDNTFSSHLRTHSLPPKPQTQRSHVPFHERPFPRTRRMTRTAASSMGYLSENGTSASRPPTATAMLPPQTGRMPRKVAASRTSHRSVAAQTHSAPTTPTKSVDQFSHMNLPPSFSPRPADGIPPYFPILSPPSKPSSRGWAKWLSHDGHGPQLAANFQAGEVRRSAKAEAAHRLGLGSPSAAAGVSASGDVERNMSRTEVEAASAAGSSAAARAYHMFAKRAYDKMGKSTSVPSQLGSNKALPTINIEQASDKGGYTESKSSPAALAAAALVNDRAAQLKKSLAGLVQDDTEPLSDEGMYLTPQLVYNGDPITTDVPSDTDPNLSTPSEGVAPQSRFGKASTMAAAQNARTFKVIRPVSDEKDVPSLRLVTAEKDGQNGENDELARLLFDWDDLDEVPEEDDDMHDPVKPIRKSLNPSRMILNLGTLFITIFVLVGLFAALPIALRMVIVWQEDHAPPPNITEATVSGLDNLRWSIIDPDTPRQALHRTGGLDGKTQYNLVFSDEFNVEDRSFERGMDPWWEAVDLWYWGTGDYERYDSGQVTTGGGALRIKLEERPIGGLNFRSGMLQSWNKLCMYGAGYLEVAVQLPGSANVSGLWPSVFTLGNLGRAGHGATLEGMWPYSYDTCDVGTLANQTTTDGFPISAQTGGDTLYNRKHDVTAISFLPGQKLSACTCPQDDHPGPRLDGDDGQTYAMGRSVPEIDVFEAQVSYSGVMGVSQSVQMAPFNNLYQVSNSTGPAFTIFNSQSHPNGYNGEVTQQSISYVTPTLQGAVEHPAANAATRAPDGAIQARTGYAVYGYEVEPGPNGHLQWVAAGSPSWRLNAAAFDPDPVSAIGRRVFSEEPMSIVMNLAISSAWSQQDWENLIFPATMSIDYIRLYAPASMDPNTAISCDPATAPTADYIERHAQAYNNPNLTIWGGEAENGGYEQTWPRNSLNPRGCSAPKSKLPGSPVDPNPKAPYVPASEIGV</sequence>
<feature type="compositionally biased region" description="Polar residues" evidence="9">
    <location>
        <begin position="420"/>
        <end position="434"/>
    </location>
</feature>
<feature type="compositionally biased region" description="Low complexity" evidence="9">
    <location>
        <begin position="67"/>
        <end position="85"/>
    </location>
</feature>
<evidence type="ECO:0000256" key="4">
    <source>
        <dbReference type="ARBA" id="ARBA00022968"/>
    </source>
</evidence>
<evidence type="ECO:0000313" key="12">
    <source>
        <dbReference type="EMBL" id="KAE8262331.1"/>
    </source>
</evidence>
<dbReference type="Proteomes" id="UP000077671">
    <property type="component" value="Unassembled WGS sequence"/>
</dbReference>
<feature type="compositionally biased region" description="Polar residues" evidence="9">
    <location>
        <begin position="134"/>
        <end position="143"/>
    </location>
</feature>
<dbReference type="InterPro" id="IPR000757">
    <property type="entry name" value="Beta-glucanase-like"/>
</dbReference>
<feature type="region of interest" description="Disordered" evidence="9">
    <location>
        <begin position="1"/>
        <end position="117"/>
    </location>
</feature>
<gene>
    <name evidence="12" type="ORF">A4X03_0g2540</name>
    <name evidence="11" type="ORF">JKIAZH3_G8400</name>
</gene>
<feature type="region of interest" description="Disordered" evidence="9">
    <location>
        <begin position="891"/>
        <end position="917"/>
    </location>
</feature>
<feature type="compositionally biased region" description="Low complexity" evidence="9">
    <location>
        <begin position="144"/>
        <end position="158"/>
    </location>
</feature>
<feature type="region of interest" description="Disordered" evidence="9">
    <location>
        <begin position="134"/>
        <end position="158"/>
    </location>
</feature>
<feature type="compositionally biased region" description="Polar residues" evidence="9">
    <location>
        <begin position="558"/>
        <end position="571"/>
    </location>
</feature>
<dbReference type="GO" id="GO:0006078">
    <property type="term" value="P:(1-&gt;6)-beta-D-glucan biosynthetic process"/>
    <property type="evidence" value="ECO:0007669"/>
    <property type="project" value="TreeGrafter"/>
</dbReference>
<evidence type="ECO:0000256" key="6">
    <source>
        <dbReference type="ARBA" id="ARBA00023136"/>
    </source>
</evidence>
<reference evidence="11" key="3">
    <citation type="submission" date="2020-10" db="EMBL/GenBank/DDBJ databases">
        <authorList>
            <person name="Sedaghatjoo S."/>
        </authorList>
    </citation>
    <scope>NUCLEOTIDE SEQUENCE</scope>
    <source>
        <strain evidence="11">AZH3</strain>
    </source>
</reference>
<protein>
    <recommendedName>
        <fullName evidence="10">GH16 domain-containing protein</fullName>
    </recommendedName>
</protein>
<feature type="compositionally biased region" description="Basic and acidic residues" evidence="9">
    <location>
        <begin position="249"/>
        <end position="258"/>
    </location>
</feature>
<keyword evidence="4" id="KW-0735">Signal-anchor</keyword>
<feature type="region of interest" description="Disordered" evidence="9">
    <location>
        <begin position="630"/>
        <end position="711"/>
    </location>
</feature>
<proteinExistence type="inferred from homology"/>
<dbReference type="SUPFAM" id="SSF49899">
    <property type="entry name" value="Concanavalin A-like lectins/glucanases"/>
    <property type="match status" value="1"/>
</dbReference>
<feature type="compositionally biased region" description="Low complexity" evidence="9">
    <location>
        <begin position="220"/>
        <end position="238"/>
    </location>
</feature>
<evidence type="ECO:0000313" key="14">
    <source>
        <dbReference type="Proteomes" id="UP000836402"/>
    </source>
</evidence>
<keyword evidence="5" id="KW-1133">Transmembrane helix</keyword>
<keyword evidence="14" id="KW-1185">Reference proteome</keyword>
<name>A0A177V6C8_9BASI</name>
<reference evidence="12" key="2">
    <citation type="journal article" date="2019" name="IMA Fungus">
        <title>Genome sequencing and comparison of five Tilletia species to identify candidate genes for the detection of regulated species infecting wheat.</title>
        <authorList>
            <person name="Nguyen H.D.T."/>
            <person name="Sultana T."/>
            <person name="Kesanakurti P."/>
            <person name="Hambleton S."/>
        </authorList>
    </citation>
    <scope>NUCLEOTIDE SEQUENCE</scope>
    <source>
        <strain evidence="12">DAOMC 238032</strain>
    </source>
</reference>
<dbReference type="GO" id="GO:0031505">
    <property type="term" value="P:fungal-type cell wall organization"/>
    <property type="evidence" value="ECO:0007669"/>
    <property type="project" value="TreeGrafter"/>
</dbReference>
<dbReference type="Proteomes" id="UP000836402">
    <property type="component" value="Unassembled WGS sequence"/>
</dbReference>
<comment type="caution">
    <text evidence="12">The sequence shown here is derived from an EMBL/GenBank/DDBJ whole genome shotgun (WGS) entry which is preliminary data.</text>
</comment>
<dbReference type="InterPro" id="IPR005629">
    <property type="entry name" value="Skn1/Kre6/Sbg1"/>
</dbReference>
<evidence type="ECO:0000256" key="8">
    <source>
        <dbReference type="ARBA" id="ARBA00023316"/>
    </source>
</evidence>
<dbReference type="EMBL" id="CAJHJG010000162">
    <property type="protein sequence ID" value="CAD6898598.1"/>
    <property type="molecule type" value="Genomic_DNA"/>
</dbReference>
<dbReference type="PANTHER" id="PTHR31361:SF1">
    <property type="entry name" value="BETA-GLUCAN SYNTHESIS-ASSOCIATED PROTEIN KRE6-RELATED"/>
    <property type="match status" value="1"/>
</dbReference>
<evidence type="ECO:0000259" key="10">
    <source>
        <dbReference type="PROSITE" id="PS51762"/>
    </source>
</evidence>
<feature type="compositionally biased region" description="Polar residues" evidence="9">
    <location>
        <begin position="1"/>
        <end position="15"/>
    </location>
</feature>
<feature type="compositionally biased region" description="Low complexity" evidence="9">
    <location>
        <begin position="305"/>
        <end position="320"/>
    </location>
</feature>
<feature type="compositionally biased region" description="Low complexity" evidence="9">
    <location>
        <begin position="403"/>
        <end position="415"/>
    </location>
</feature>
<feature type="compositionally biased region" description="Polar residues" evidence="9">
    <location>
        <begin position="632"/>
        <end position="641"/>
    </location>
</feature>
<keyword evidence="6" id="KW-0472">Membrane</keyword>
<feature type="region of interest" description="Disordered" evidence="9">
    <location>
        <begin position="173"/>
        <end position="334"/>
    </location>
</feature>
<organism evidence="12 13">
    <name type="scientific">Tilletia caries</name>
    <name type="common">wheat bunt fungus</name>
    <dbReference type="NCBI Taxonomy" id="13290"/>
    <lineage>
        <taxon>Eukaryota</taxon>
        <taxon>Fungi</taxon>
        <taxon>Dikarya</taxon>
        <taxon>Basidiomycota</taxon>
        <taxon>Ustilaginomycotina</taxon>
        <taxon>Exobasidiomycetes</taxon>
        <taxon>Tilletiales</taxon>
        <taxon>Tilletiaceae</taxon>
        <taxon>Tilletia</taxon>
    </lineage>
</organism>
<evidence type="ECO:0000256" key="5">
    <source>
        <dbReference type="ARBA" id="ARBA00022989"/>
    </source>
</evidence>
<evidence type="ECO:0000313" key="11">
    <source>
        <dbReference type="EMBL" id="CAD6898598.1"/>
    </source>
</evidence>
<comment type="similarity">
    <text evidence="2">Belongs to the SKN1/KRE6 family.</text>
</comment>
<dbReference type="GO" id="GO:0005789">
    <property type="term" value="C:endoplasmic reticulum membrane"/>
    <property type="evidence" value="ECO:0007669"/>
    <property type="project" value="TreeGrafter"/>
</dbReference>
<evidence type="ECO:0000256" key="1">
    <source>
        <dbReference type="ARBA" id="ARBA00004606"/>
    </source>
</evidence>
<feature type="compositionally biased region" description="Polar residues" evidence="9">
    <location>
        <begin position="669"/>
        <end position="688"/>
    </location>
</feature>
<feature type="region of interest" description="Disordered" evidence="9">
    <location>
        <begin position="1508"/>
        <end position="1549"/>
    </location>
</feature>
<dbReference type="GO" id="GO:0005886">
    <property type="term" value="C:plasma membrane"/>
    <property type="evidence" value="ECO:0007669"/>
    <property type="project" value="TreeGrafter"/>
</dbReference>
<dbReference type="PROSITE" id="PS51762">
    <property type="entry name" value="GH16_2"/>
    <property type="match status" value="1"/>
</dbReference>
<feature type="region of interest" description="Disordered" evidence="9">
    <location>
        <begin position="400"/>
        <end position="434"/>
    </location>
</feature>
<dbReference type="GO" id="GO:0015926">
    <property type="term" value="F:glucosidase activity"/>
    <property type="evidence" value="ECO:0007669"/>
    <property type="project" value="TreeGrafter"/>
</dbReference>
<dbReference type="Gene3D" id="2.60.120.200">
    <property type="match status" value="1"/>
</dbReference>
<evidence type="ECO:0000256" key="2">
    <source>
        <dbReference type="ARBA" id="ARBA00010962"/>
    </source>
</evidence>
<feature type="compositionally biased region" description="Polar residues" evidence="9">
    <location>
        <begin position="896"/>
        <end position="909"/>
    </location>
</feature>
<dbReference type="Pfam" id="PF03935">
    <property type="entry name" value="SKN1_KRE6_Sbg1"/>
    <property type="match status" value="1"/>
</dbReference>
<dbReference type="EMBL" id="LWDD02000251">
    <property type="protein sequence ID" value="KAE8262331.1"/>
    <property type="molecule type" value="Genomic_DNA"/>
</dbReference>
<feature type="compositionally biased region" description="Polar residues" evidence="9">
    <location>
        <begin position="173"/>
        <end position="185"/>
    </location>
</feature>
<dbReference type="PANTHER" id="PTHR31361">
    <property type="entry name" value="BETA-GLUCAN SYNTHESIS-ASSOCIATED PROTEIN KRE6-RELATED"/>
    <property type="match status" value="1"/>
</dbReference>
<feature type="compositionally biased region" description="Basic residues" evidence="9">
    <location>
        <begin position="267"/>
        <end position="282"/>
    </location>
</feature>
<keyword evidence="3" id="KW-0812">Transmembrane</keyword>
<feature type="region of interest" description="Disordered" evidence="9">
    <location>
        <begin position="450"/>
        <end position="613"/>
    </location>
</feature>
<evidence type="ECO:0000313" key="13">
    <source>
        <dbReference type="Proteomes" id="UP000077671"/>
    </source>
</evidence>
<keyword evidence="8" id="KW-0961">Cell wall biogenesis/degradation</keyword>
<comment type="subcellular location">
    <subcellularLocation>
        <location evidence="1">Membrane</location>
        <topology evidence="1">Single-pass type II membrane protein</topology>
    </subcellularLocation>
</comment>
<keyword evidence="7" id="KW-0325">Glycoprotein</keyword>
<evidence type="ECO:0000256" key="7">
    <source>
        <dbReference type="ARBA" id="ARBA00023180"/>
    </source>
</evidence>
<evidence type="ECO:0000256" key="9">
    <source>
        <dbReference type="SAM" id="MobiDB-lite"/>
    </source>
</evidence>
<feature type="domain" description="GH16" evidence="10">
    <location>
        <begin position="1053"/>
        <end position="1464"/>
    </location>
</feature>
<evidence type="ECO:0000256" key="3">
    <source>
        <dbReference type="ARBA" id="ARBA00022692"/>
    </source>
</evidence>
<accession>A0A177V6C8</accession>
<dbReference type="InterPro" id="IPR013320">
    <property type="entry name" value="ConA-like_dom_sf"/>
</dbReference>
<reference evidence="12" key="1">
    <citation type="submission" date="2016-04" db="EMBL/GenBank/DDBJ databases">
        <authorList>
            <person name="Nguyen H.D."/>
            <person name="Kesanakurti P."/>
            <person name="Cullis J."/>
            <person name="Levesque C.A."/>
            <person name="Hambleton S."/>
        </authorList>
    </citation>
    <scope>NUCLEOTIDE SEQUENCE</scope>
    <source>
        <strain evidence="12">DAOMC 238032</strain>
    </source>
</reference>